<feature type="repeat" description="ANK" evidence="3">
    <location>
        <begin position="450"/>
        <end position="479"/>
    </location>
</feature>
<accession>A0A9D2GUR0</accession>
<dbReference type="PROSITE" id="PS50088">
    <property type="entry name" value="ANK_REPEAT"/>
    <property type="match status" value="6"/>
</dbReference>
<reference evidence="4" key="2">
    <citation type="submission" date="2021-04" db="EMBL/GenBank/DDBJ databases">
        <authorList>
            <person name="Gilroy R."/>
        </authorList>
    </citation>
    <scope>NUCLEOTIDE SEQUENCE</scope>
    <source>
        <strain evidence="4">ChiW4-1371</strain>
    </source>
</reference>
<feature type="repeat" description="ANK" evidence="3">
    <location>
        <begin position="382"/>
        <end position="414"/>
    </location>
</feature>
<dbReference type="PANTHER" id="PTHR24171">
    <property type="entry name" value="ANKYRIN REPEAT DOMAIN-CONTAINING PROTEIN 39-RELATED"/>
    <property type="match status" value="1"/>
</dbReference>
<dbReference type="SMART" id="SM00248">
    <property type="entry name" value="ANK"/>
    <property type="match status" value="11"/>
</dbReference>
<reference evidence="4" key="1">
    <citation type="journal article" date="2021" name="PeerJ">
        <title>Extensive microbial diversity within the chicken gut microbiome revealed by metagenomics and culture.</title>
        <authorList>
            <person name="Gilroy R."/>
            <person name="Ravi A."/>
            <person name="Getino M."/>
            <person name="Pursley I."/>
            <person name="Horton D.L."/>
            <person name="Alikhan N.F."/>
            <person name="Baker D."/>
            <person name="Gharbi K."/>
            <person name="Hall N."/>
            <person name="Watson M."/>
            <person name="Adriaenssens E.M."/>
            <person name="Foster-Nyarko E."/>
            <person name="Jarju S."/>
            <person name="Secka A."/>
            <person name="Antonio M."/>
            <person name="Oren A."/>
            <person name="Chaudhuri R.R."/>
            <person name="La Ragione R."/>
            <person name="Hildebrand F."/>
            <person name="Pallen M.J."/>
        </authorList>
    </citation>
    <scope>NUCLEOTIDE SEQUENCE</scope>
    <source>
        <strain evidence="4">ChiW4-1371</strain>
    </source>
</reference>
<dbReference type="Gene3D" id="1.25.40.20">
    <property type="entry name" value="Ankyrin repeat-containing domain"/>
    <property type="match status" value="2"/>
</dbReference>
<dbReference type="Proteomes" id="UP000824176">
    <property type="component" value="Unassembled WGS sequence"/>
</dbReference>
<feature type="repeat" description="ANK" evidence="3">
    <location>
        <begin position="95"/>
        <end position="127"/>
    </location>
</feature>
<feature type="non-terminal residue" evidence="4">
    <location>
        <position position="1"/>
    </location>
</feature>
<comment type="caution">
    <text evidence="4">The sequence shown here is derived from an EMBL/GenBank/DDBJ whole genome shotgun (WGS) entry which is preliminary data.</text>
</comment>
<organism evidence="4 5">
    <name type="scientific">Candidatus Mucispirillum faecigallinarum</name>
    <dbReference type="NCBI Taxonomy" id="2838699"/>
    <lineage>
        <taxon>Bacteria</taxon>
        <taxon>Pseudomonadati</taxon>
        <taxon>Deferribacterota</taxon>
        <taxon>Deferribacteres</taxon>
        <taxon>Deferribacterales</taxon>
        <taxon>Mucispirillaceae</taxon>
        <taxon>Mucispirillum</taxon>
    </lineage>
</organism>
<dbReference type="EMBL" id="DXAQ01000100">
    <property type="protein sequence ID" value="HIZ89581.1"/>
    <property type="molecule type" value="Genomic_DNA"/>
</dbReference>
<proteinExistence type="predicted"/>
<dbReference type="PRINTS" id="PR01415">
    <property type="entry name" value="ANKYRIN"/>
</dbReference>
<keyword evidence="1" id="KW-0677">Repeat</keyword>
<dbReference type="InterPro" id="IPR002110">
    <property type="entry name" value="Ankyrin_rpt"/>
</dbReference>
<dbReference type="SUPFAM" id="SSF48403">
    <property type="entry name" value="Ankyrin repeat"/>
    <property type="match status" value="2"/>
</dbReference>
<feature type="repeat" description="ANK" evidence="3">
    <location>
        <begin position="234"/>
        <end position="266"/>
    </location>
</feature>
<name>A0A9D2GUR0_9BACT</name>
<dbReference type="AlphaFoldDB" id="A0A9D2GUR0"/>
<evidence type="ECO:0000256" key="1">
    <source>
        <dbReference type="ARBA" id="ARBA00022737"/>
    </source>
</evidence>
<dbReference type="InterPro" id="IPR036770">
    <property type="entry name" value="Ankyrin_rpt-contain_sf"/>
</dbReference>
<feature type="repeat" description="ANK" evidence="3">
    <location>
        <begin position="201"/>
        <end position="233"/>
    </location>
</feature>
<feature type="repeat" description="ANK" evidence="3">
    <location>
        <begin position="348"/>
        <end position="380"/>
    </location>
</feature>
<evidence type="ECO:0000256" key="2">
    <source>
        <dbReference type="ARBA" id="ARBA00023043"/>
    </source>
</evidence>
<dbReference type="Pfam" id="PF12796">
    <property type="entry name" value="Ank_2"/>
    <property type="match status" value="3"/>
</dbReference>
<dbReference type="PROSITE" id="PS50297">
    <property type="entry name" value="ANK_REP_REGION"/>
    <property type="match status" value="5"/>
</dbReference>
<evidence type="ECO:0000313" key="5">
    <source>
        <dbReference type="Proteomes" id="UP000824176"/>
    </source>
</evidence>
<sequence length="616" mass="67897">AYRVFSLIEKKYENNTTSDNITLPQPVINKVENNSTPKGYDNISGANIIPAAKQLPQENINNQSNNINNINNNNKITSLEDLDKDDKSIANPYDNLDSMLYDAALKGDFESVRRFIDMGANVNSTDSSGNTIIYRLSLLPNLSMDQLNCINYILIKGADVNKENYNGYTPLTAHLSSNLFNKELLDRLMKNNAEINSPDFDGDTPLHFAVMNNNFEAVEYLLENGANTNVKNKDGITPLHIAVKEKNYDITAKFLSSGADRNTKDIDGISALDLVKASNDVDLFKLFSITQEDIKKDKIISELQQVLNNNINKPAVKAIKENVDKGFYNRPVKQDKGSSSLDGRFVGENPTPLIAALYFGYNDIAKALVNAGADVNKSNDYPFYSPLMVAAESGNKEMVNFLLDNGADVNYQSKMDGISALNVTTNAEIADIILKAKAEPDMAANAACLSPLQMAVINNNYDLAEVLLKYGADANHVDCKDYKPVIANAIDTGNPALVRLLLNYNAGVNTEVGEDLSIKVIDYAKQKGNQLIIDMIDEKIKALKPKNKEIIVDDNISSLIKNNVKADSTQNNKKNDNISVPDNATNTQNIKKEMNKIKDNSSNEIDDIMNNLVNGL</sequence>
<keyword evidence="2 3" id="KW-0040">ANK repeat</keyword>
<evidence type="ECO:0000313" key="4">
    <source>
        <dbReference type="EMBL" id="HIZ89581.1"/>
    </source>
</evidence>
<gene>
    <name evidence="4" type="ORF">H9804_06525</name>
</gene>
<evidence type="ECO:0000256" key="3">
    <source>
        <dbReference type="PROSITE-ProRule" id="PRU00023"/>
    </source>
</evidence>
<protein>
    <submittedName>
        <fullName evidence="4">Ankyrin repeat domain-containing protein</fullName>
    </submittedName>
</protein>